<dbReference type="InterPro" id="IPR006041">
    <property type="entry name" value="Pollen_Ole_e1_allergen"/>
</dbReference>
<feature type="signal peptide" evidence="3">
    <location>
        <begin position="1"/>
        <end position="26"/>
    </location>
</feature>
<dbReference type="AlphaFoldDB" id="A0AAW1JR61"/>
<dbReference type="PANTHER" id="PTHR31614:SF2">
    <property type="entry name" value="F28N24.16 PROTEIN"/>
    <property type="match status" value="1"/>
</dbReference>
<sequence>MAKSQTLFMVALAAICVLSLAGAARAAPADNRFFVQGMVYCDTCRIQFMTRVSHMLEGATIKLECRNITAGTVTFSADAVTDKLGLYSVPVDGDHEDDICQINLVKSPKDECSEIPTDIYSQQSAQISLTNNNGEATPVRNANPLGFMRKDPLAECPEVLKELDLDDPIDTRTQV</sequence>
<evidence type="ECO:0000256" key="3">
    <source>
        <dbReference type="SAM" id="SignalP"/>
    </source>
</evidence>
<keyword evidence="2" id="KW-1015">Disulfide bond</keyword>
<proteinExistence type="inferred from homology"/>
<feature type="chain" id="PRO_5043957180" evidence="3">
    <location>
        <begin position="27"/>
        <end position="175"/>
    </location>
</feature>
<keyword evidence="3" id="KW-0732">Signal</keyword>
<dbReference type="Pfam" id="PF01190">
    <property type="entry name" value="Pollen_Ole_e_1"/>
    <property type="match status" value="1"/>
</dbReference>
<reference evidence="4" key="1">
    <citation type="submission" date="2024-03" db="EMBL/GenBank/DDBJ databases">
        <title>WGS assembly of Saponaria officinalis var. Norfolk2.</title>
        <authorList>
            <person name="Jenkins J."/>
            <person name="Shu S."/>
            <person name="Grimwood J."/>
            <person name="Barry K."/>
            <person name="Goodstein D."/>
            <person name="Schmutz J."/>
            <person name="Leebens-Mack J."/>
            <person name="Osbourn A."/>
        </authorList>
    </citation>
    <scope>NUCLEOTIDE SEQUENCE [LARGE SCALE GENOMIC DNA]</scope>
    <source>
        <strain evidence="4">JIC</strain>
    </source>
</reference>
<comment type="caution">
    <text evidence="4">The sequence shown here is derived from an EMBL/GenBank/DDBJ whole genome shotgun (WGS) entry which is preliminary data.</text>
</comment>
<organism evidence="4 5">
    <name type="scientific">Saponaria officinalis</name>
    <name type="common">Common soapwort</name>
    <name type="synonym">Lychnis saponaria</name>
    <dbReference type="NCBI Taxonomy" id="3572"/>
    <lineage>
        <taxon>Eukaryota</taxon>
        <taxon>Viridiplantae</taxon>
        <taxon>Streptophyta</taxon>
        <taxon>Embryophyta</taxon>
        <taxon>Tracheophyta</taxon>
        <taxon>Spermatophyta</taxon>
        <taxon>Magnoliopsida</taxon>
        <taxon>eudicotyledons</taxon>
        <taxon>Gunneridae</taxon>
        <taxon>Pentapetalae</taxon>
        <taxon>Caryophyllales</taxon>
        <taxon>Caryophyllaceae</taxon>
        <taxon>Caryophylleae</taxon>
        <taxon>Saponaria</taxon>
    </lineage>
</organism>
<protein>
    <submittedName>
        <fullName evidence="4">Uncharacterized protein</fullName>
    </submittedName>
</protein>
<evidence type="ECO:0000313" key="4">
    <source>
        <dbReference type="EMBL" id="KAK9706777.1"/>
    </source>
</evidence>
<dbReference type="PANTHER" id="PTHR31614">
    <property type="entry name" value="PROTEIN DOWNSTREAM OF FLC-RELATED"/>
    <property type="match status" value="1"/>
</dbReference>
<dbReference type="InterPro" id="IPR006040">
    <property type="entry name" value="Allergen_Ole_e_I_CS"/>
</dbReference>
<dbReference type="Proteomes" id="UP001443914">
    <property type="component" value="Unassembled WGS sequence"/>
</dbReference>
<evidence type="ECO:0000313" key="5">
    <source>
        <dbReference type="Proteomes" id="UP001443914"/>
    </source>
</evidence>
<comment type="similarity">
    <text evidence="1">Belongs to the Ole e I family.</text>
</comment>
<keyword evidence="5" id="KW-1185">Reference proteome</keyword>
<accession>A0AAW1JR61</accession>
<evidence type="ECO:0000256" key="1">
    <source>
        <dbReference type="ARBA" id="ARBA00010049"/>
    </source>
</evidence>
<dbReference type="EMBL" id="JBDFQZ010000007">
    <property type="protein sequence ID" value="KAK9706777.1"/>
    <property type="molecule type" value="Genomic_DNA"/>
</dbReference>
<name>A0AAW1JR61_SAPOF</name>
<dbReference type="PROSITE" id="PS00925">
    <property type="entry name" value="OLEEI"/>
    <property type="match status" value="1"/>
</dbReference>
<dbReference type="GO" id="GO:0005615">
    <property type="term" value="C:extracellular space"/>
    <property type="evidence" value="ECO:0007669"/>
    <property type="project" value="InterPro"/>
</dbReference>
<evidence type="ECO:0000256" key="2">
    <source>
        <dbReference type="ARBA" id="ARBA00023157"/>
    </source>
</evidence>
<gene>
    <name evidence="4" type="ORF">RND81_07G151100</name>
</gene>